<dbReference type="AlphaFoldDB" id="A0A2I0V4C6"/>
<name>A0A2I0V4C6_9BACI</name>
<accession>A0A2I0V4C6</accession>
<dbReference type="EMBL" id="PDFK01000001">
    <property type="protein sequence ID" value="PKU53138.1"/>
    <property type="molecule type" value="Genomic_DNA"/>
</dbReference>
<proteinExistence type="predicted"/>
<comment type="caution">
    <text evidence="2">The sequence shown here is derived from an EMBL/GenBank/DDBJ whole genome shotgun (WGS) entry which is preliminary data.</text>
</comment>
<dbReference type="PROSITE" id="PS51257">
    <property type="entry name" value="PROKAR_LIPOPROTEIN"/>
    <property type="match status" value="1"/>
</dbReference>
<evidence type="ECO:0000313" key="3">
    <source>
        <dbReference type="Proteomes" id="UP000234956"/>
    </source>
</evidence>
<dbReference type="Gene3D" id="3.10.350.10">
    <property type="entry name" value="LysM domain"/>
    <property type="match status" value="1"/>
</dbReference>
<sequence length="104" mass="11711">MTWLKKNTHISILLGACLLFAGYLYITDPGDVNYAEIQIEHGDSLWSLAEQYRGKMSTDDWIKLVKTENELADIKIVAGKSLVIPVLNNQANPIHTIEIARTEQ</sequence>
<dbReference type="RefSeq" id="WP_058843959.1">
    <property type="nucleotide sequence ID" value="NZ_PDFK01000001.1"/>
</dbReference>
<dbReference type="PROSITE" id="PS51782">
    <property type="entry name" value="LYSM"/>
    <property type="match status" value="1"/>
</dbReference>
<dbReference type="InterPro" id="IPR036779">
    <property type="entry name" value="LysM_dom_sf"/>
</dbReference>
<feature type="domain" description="LysM" evidence="1">
    <location>
        <begin position="35"/>
        <end position="84"/>
    </location>
</feature>
<organism evidence="2 3">
    <name type="scientific">Lysinibacillus fusiformis</name>
    <dbReference type="NCBI Taxonomy" id="28031"/>
    <lineage>
        <taxon>Bacteria</taxon>
        <taxon>Bacillati</taxon>
        <taxon>Bacillota</taxon>
        <taxon>Bacilli</taxon>
        <taxon>Bacillales</taxon>
        <taxon>Bacillaceae</taxon>
        <taxon>Lysinibacillus</taxon>
    </lineage>
</organism>
<reference evidence="2 3" key="1">
    <citation type="submission" date="2017-10" db="EMBL/GenBank/DDBJ databases">
        <title>Draft genome of Lysinibacillus fusiformis strain Juneja, a laboratory-derived pathogen of Drosophila melanogaster.</title>
        <authorList>
            <person name="Smith B.R."/>
            <person name="Unckless R.L."/>
        </authorList>
    </citation>
    <scope>NUCLEOTIDE SEQUENCE [LARGE SCALE GENOMIC DNA]</scope>
    <source>
        <strain evidence="2 3">Juneja</strain>
    </source>
</reference>
<dbReference type="InterPro" id="IPR018392">
    <property type="entry name" value="LysM"/>
</dbReference>
<evidence type="ECO:0000259" key="1">
    <source>
        <dbReference type="PROSITE" id="PS51782"/>
    </source>
</evidence>
<dbReference type="Proteomes" id="UP000234956">
    <property type="component" value="Unassembled WGS sequence"/>
</dbReference>
<evidence type="ECO:0000313" key="2">
    <source>
        <dbReference type="EMBL" id="PKU53138.1"/>
    </source>
</evidence>
<protein>
    <recommendedName>
        <fullName evidence="1">LysM domain-containing protein</fullName>
    </recommendedName>
</protein>
<gene>
    <name evidence="2" type="ORF">CRI88_02070</name>
</gene>
<dbReference type="Pfam" id="PF01476">
    <property type="entry name" value="LysM"/>
    <property type="match status" value="1"/>
</dbReference>